<sequence length="173" mass="18738">MRHQNERRGHTERTLNEQHISDLNNSRQIETKTSMQRVHGPVTVSSPRASENLKHIHGAYVERTHTNANIAVPCPGSPTGINTLYLPASSPASALANHHSPLRPPTGPASPARPASTSTVHRLGRPPTLSTNTAASPAVDQHRPRPPSTPPTPSHSTPSHQSYPHFPPPSRPR</sequence>
<dbReference type="EMBL" id="MU275977">
    <property type="protein sequence ID" value="KAI0044624.1"/>
    <property type="molecule type" value="Genomic_DNA"/>
</dbReference>
<proteinExistence type="predicted"/>
<accession>A0ACB8RKZ7</accession>
<name>A0ACB8RKZ7_9AGAM</name>
<protein>
    <submittedName>
        <fullName evidence="1">Uncharacterized protein</fullName>
    </submittedName>
</protein>
<organism evidence="1 2">
    <name type="scientific">Auriscalpium vulgare</name>
    <dbReference type="NCBI Taxonomy" id="40419"/>
    <lineage>
        <taxon>Eukaryota</taxon>
        <taxon>Fungi</taxon>
        <taxon>Dikarya</taxon>
        <taxon>Basidiomycota</taxon>
        <taxon>Agaricomycotina</taxon>
        <taxon>Agaricomycetes</taxon>
        <taxon>Russulales</taxon>
        <taxon>Auriscalpiaceae</taxon>
        <taxon>Auriscalpium</taxon>
    </lineage>
</organism>
<gene>
    <name evidence="1" type="ORF">FA95DRAFT_246456</name>
</gene>
<evidence type="ECO:0000313" key="1">
    <source>
        <dbReference type="EMBL" id="KAI0044624.1"/>
    </source>
</evidence>
<comment type="caution">
    <text evidence="1">The sequence shown here is derived from an EMBL/GenBank/DDBJ whole genome shotgun (WGS) entry which is preliminary data.</text>
</comment>
<keyword evidence="2" id="KW-1185">Reference proteome</keyword>
<reference evidence="1" key="2">
    <citation type="journal article" date="2022" name="New Phytol.">
        <title>Evolutionary transition to the ectomycorrhizal habit in the genomes of a hyperdiverse lineage of mushroom-forming fungi.</title>
        <authorList>
            <person name="Looney B."/>
            <person name="Miyauchi S."/>
            <person name="Morin E."/>
            <person name="Drula E."/>
            <person name="Courty P.E."/>
            <person name="Kohler A."/>
            <person name="Kuo A."/>
            <person name="LaButti K."/>
            <person name="Pangilinan J."/>
            <person name="Lipzen A."/>
            <person name="Riley R."/>
            <person name="Andreopoulos W."/>
            <person name="He G."/>
            <person name="Johnson J."/>
            <person name="Nolan M."/>
            <person name="Tritt A."/>
            <person name="Barry K.W."/>
            <person name="Grigoriev I.V."/>
            <person name="Nagy L.G."/>
            <person name="Hibbett D."/>
            <person name="Henrissat B."/>
            <person name="Matheny P.B."/>
            <person name="Labbe J."/>
            <person name="Martin F.M."/>
        </authorList>
    </citation>
    <scope>NUCLEOTIDE SEQUENCE</scope>
    <source>
        <strain evidence="1">FP105234-sp</strain>
    </source>
</reference>
<reference evidence="1" key="1">
    <citation type="submission" date="2021-02" db="EMBL/GenBank/DDBJ databases">
        <authorList>
            <consortium name="DOE Joint Genome Institute"/>
            <person name="Ahrendt S."/>
            <person name="Looney B.P."/>
            <person name="Miyauchi S."/>
            <person name="Morin E."/>
            <person name="Drula E."/>
            <person name="Courty P.E."/>
            <person name="Chicoki N."/>
            <person name="Fauchery L."/>
            <person name="Kohler A."/>
            <person name="Kuo A."/>
            <person name="Labutti K."/>
            <person name="Pangilinan J."/>
            <person name="Lipzen A."/>
            <person name="Riley R."/>
            <person name="Andreopoulos W."/>
            <person name="He G."/>
            <person name="Johnson J."/>
            <person name="Barry K.W."/>
            <person name="Grigoriev I.V."/>
            <person name="Nagy L."/>
            <person name="Hibbett D."/>
            <person name="Henrissat B."/>
            <person name="Matheny P.B."/>
            <person name="Labbe J."/>
            <person name="Martin F."/>
        </authorList>
    </citation>
    <scope>NUCLEOTIDE SEQUENCE</scope>
    <source>
        <strain evidence="1">FP105234-sp</strain>
    </source>
</reference>
<evidence type="ECO:0000313" key="2">
    <source>
        <dbReference type="Proteomes" id="UP000814033"/>
    </source>
</evidence>
<dbReference type="Proteomes" id="UP000814033">
    <property type="component" value="Unassembled WGS sequence"/>
</dbReference>